<dbReference type="EMBL" id="CP100390">
    <property type="protein sequence ID" value="UZE95488.1"/>
    <property type="molecule type" value="Genomic_DNA"/>
</dbReference>
<evidence type="ECO:0000313" key="3">
    <source>
        <dbReference type="Proteomes" id="UP001163739"/>
    </source>
</evidence>
<reference evidence="2" key="1">
    <citation type="submission" date="2022-06" db="EMBL/GenBank/DDBJ databases">
        <title>Alkalimarinus sp. nov., isolated from gut of a Alitta virens.</title>
        <authorList>
            <person name="Yang A.I."/>
            <person name="Shin N.-R."/>
        </authorList>
    </citation>
    <scope>NUCLEOTIDE SEQUENCE</scope>
    <source>
        <strain evidence="2">A2M4</strain>
    </source>
</reference>
<organism evidence="2 3">
    <name type="scientific">Alkalimarinus alittae</name>
    <dbReference type="NCBI Taxonomy" id="2961619"/>
    <lineage>
        <taxon>Bacteria</taxon>
        <taxon>Pseudomonadati</taxon>
        <taxon>Pseudomonadota</taxon>
        <taxon>Gammaproteobacteria</taxon>
        <taxon>Alteromonadales</taxon>
        <taxon>Alteromonadaceae</taxon>
        <taxon>Alkalimarinus</taxon>
    </lineage>
</organism>
<protein>
    <submittedName>
        <fullName evidence="2">DUF3299 domain-containing protein</fullName>
    </submittedName>
</protein>
<gene>
    <name evidence="2" type="ORF">NKI27_15645</name>
</gene>
<dbReference type="Proteomes" id="UP001163739">
    <property type="component" value="Chromosome"/>
</dbReference>
<accession>A0ABY6N074</accession>
<dbReference type="Pfam" id="PF11736">
    <property type="entry name" value="DUF3299"/>
    <property type="match status" value="1"/>
</dbReference>
<dbReference type="Gene3D" id="2.40.50.870">
    <property type="entry name" value="Protein of unknown function (DUF3299)"/>
    <property type="match status" value="1"/>
</dbReference>
<keyword evidence="3" id="KW-1185">Reference proteome</keyword>
<evidence type="ECO:0000313" key="2">
    <source>
        <dbReference type="EMBL" id="UZE95488.1"/>
    </source>
</evidence>
<proteinExistence type="predicted"/>
<dbReference type="InterPro" id="IPR021727">
    <property type="entry name" value="DUF3299"/>
</dbReference>
<sequence>MDTKKPSVANRFYRSLLLTLFIIPLSSAYADSVKTLEWDDLIPDHVIAALKKSAAIEIDHSGDAFEQQMSPLLNAVKKELDGQKVRLPGFMVPLGGDENKVTEFLLVPYFGACMHTPPPPTNQIVYVNFPMGVHPDMLYDPVWIEGPIKVGEVESDLAVSGYSMKAIKVSIYTEGE</sequence>
<feature type="chain" id="PRO_5046643846" evidence="1">
    <location>
        <begin position="31"/>
        <end position="176"/>
    </location>
</feature>
<dbReference type="RefSeq" id="WP_265046977.1">
    <property type="nucleotide sequence ID" value="NZ_CP100390.1"/>
</dbReference>
<keyword evidence="1" id="KW-0732">Signal</keyword>
<feature type="signal peptide" evidence="1">
    <location>
        <begin position="1"/>
        <end position="30"/>
    </location>
</feature>
<evidence type="ECO:0000256" key="1">
    <source>
        <dbReference type="SAM" id="SignalP"/>
    </source>
</evidence>
<name>A0ABY6N074_9ALTE</name>